<keyword evidence="1" id="KW-0808">Transferase</keyword>
<keyword evidence="1" id="KW-0418">Kinase</keyword>
<accession>K1TT17</accession>
<dbReference type="GO" id="GO:0008744">
    <property type="term" value="F:L-xylulokinase activity"/>
    <property type="evidence" value="ECO:0007669"/>
    <property type="project" value="UniProtKB-EC"/>
</dbReference>
<reference evidence="1" key="1">
    <citation type="journal article" date="2013" name="Environ. Microbiol.">
        <title>Microbiota from the distal guts of lean and obese adolescents exhibit partial functional redundancy besides clear differences in community structure.</title>
        <authorList>
            <person name="Ferrer M."/>
            <person name="Ruiz A."/>
            <person name="Lanza F."/>
            <person name="Haange S.B."/>
            <person name="Oberbach A."/>
            <person name="Till H."/>
            <person name="Bargiela R."/>
            <person name="Campoy C."/>
            <person name="Segura M.T."/>
            <person name="Richter M."/>
            <person name="von Bergen M."/>
            <person name="Seifert J."/>
            <person name="Suarez A."/>
        </authorList>
    </citation>
    <scope>NUCLEOTIDE SEQUENCE</scope>
</reference>
<dbReference type="EMBL" id="AJWY01003169">
    <property type="protein sequence ID" value="EKC76172.1"/>
    <property type="molecule type" value="Genomic_DNA"/>
</dbReference>
<gene>
    <name evidence="1" type="ORF">LEA_04841</name>
</gene>
<evidence type="ECO:0000313" key="1">
    <source>
        <dbReference type="EMBL" id="EKC76172.1"/>
    </source>
</evidence>
<name>K1TT17_9ZZZZ</name>
<dbReference type="AlphaFoldDB" id="K1TT17"/>
<sequence length="26" mass="2909">MVPDYLNYRLTGVMANEYTNASTTAL</sequence>
<proteinExistence type="predicted"/>
<organism evidence="1">
    <name type="scientific">human gut metagenome</name>
    <dbReference type="NCBI Taxonomy" id="408170"/>
    <lineage>
        <taxon>unclassified sequences</taxon>
        <taxon>metagenomes</taxon>
        <taxon>organismal metagenomes</taxon>
    </lineage>
</organism>
<feature type="non-terminal residue" evidence="1">
    <location>
        <position position="26"/>
    </location>
</feature>
<dbReference type="Gene3D" id="3.30.420.40">
    <property type="match status" value="1"/>
</dbReference>
<protein>
    <submittedName>
        <fullName evidence="1">Protein containing Carbohydrate kinase, FGGY</fullName>
        <ecNumber evidence="1">2.7.1.53</ecNumber>
    </submittedName>
</protein>
<dbReference type="EC" id="2.7.1.53" evidence="1"/>
<comment type="caution">
    <text evidence="1">The sequence shown here is derived from an EMBL/GenBank/DDBJ whole genome shotgun (WGS) entry which is preliminary data.</text>
</comment>